<evidence type="ECO:0000313" key="2">
    <source>
        <dbReference type="Proteomes" id="UP000798662"/>
    </source>
</evidence>
<accession>A0ACC3C377</accession>
<reference evidence="1" key="1">
    <citation type="submission" date="2019-11" db="EMBL/GenBank/DDBJ databases">
        <title>Nori genome reveals adaptations in red seaweeds to the harsh intertidal environment.</title>
        <authorList>
            <person name="Wang D."/>
            <person name="Mao Y."/>
        </authorList>
    </citation>
    <scope>NUCLEOTIDE SEQUENCE</scope>
    <source>
        <tissue evidence="1">Gametophyte</tissue>
    </source>
</reference>
<dbReference type="Proteomes" id="UP000798662">
    <property type="component" value="Chromosome 2"/>
</dbReference>
<keyword evidence="2" id="KW-1185">Reference proteome</keyword>
<proteinExistence type="predicted"/>
<evidence type="ECO:0000313" key="1">
    <source>
        <dbReference type="EMBL" id="KAK1864769.1"/>
    </source>
</evidence>
<organism evidence="1 2">
    <name type="scientific">Pyropia yezoensis</name>
    <name type="common">Susabi-nori</name>
    <name type="synonym">Porphyra yezoensis</name>
    <dbReference type="NCBI Taxonomy" id="2788"/>
    <lineage>
        <taxon>Eukaryota</taxon>
        <taxon>Rhodophyta</taxon>
        <taxon>Bangiophyceae</taxon>
        <taxon>Bangiales</taxon>
        <taxon>Bangiaceae</taxon>
        <taxon>Pyropia</taxon>
    </lineage>
</organism>
<comment type="caution">
    <text evidence="1">The sequence shown here is derived from an EMBL/GenBank/DDBJ whole genome shotgun (WGS) entry which is preliminary data.</text>
</comment>
<gene>
    <name evidence="1" type="ORF">I4F81_007312</name>
</gene>
<name>A0ACC3C377_PYRYE</name>
<protein>
    <submittedName>
        <fullName evidence="1">Uncharacterized protein</fullName>
    </submittedName>
</protein>
<dbReference type="EMBL" id="CM020619">
    <property type="protein sequence ID" value="KAK1864769.1"/>
    <property type="molecule type" value="Genomic_DNA"/>
</dbReference>
<sequence length="1185" mass="120394">MEGPRLRLRRSRWPTRCCLIRHRWRHRLCSRRPRRRAACHRQRQQRRRGRRVQRGHLERHGRWHRRRHRQQRRGASAGGGGPPEGTSGAVGWEAMARSVVAEMDAHRPHAGGASTRSGAGGGADGGANRSGSAVAAATAAAAAGGPSGPGSASGSLPGDGTGALVSSLRAMRRRRSSGSLPAASVFGVGDPAATAAAMAAAGPSPASTASVVMAERRAALAADEGLLVPLGTALFECLMQFFVASSSATARRLALTTLEKFVILASPSLLRTLALGGPDGPAPPSPSRVVAARAAAGPTAQLGPFVALLLRDSSLSSEVATGLSLARSALAKVPAMKTPFVREGVIHELRRLAASTSTARAPASGSSTAANRLADREAALRSLPMSYRPSMAGAAYTAALAAAAGPPLSETAQAVLDTYFPSSKAGRGKATKSQKGKAVAATKSGDGAAEDGLEFSVLTAVTGLRQSLAALQPHDVGVKPMVRLARLLSSNDGITTFELSRSGLVPSLVDYLESRSLPDVRARRTVALVSALGRAGASSFSTLVSGTLGVLAAEDTLPLLVHDSSSGGSSSTGGAISASSAVGNSLRQLTQPFKLRLRRAASSTSLRDYSHHVVLIEPLATMSSVQEFLWRRVRPASAGSGPIDDGFAMGAGDSGDVDDDHDEEHDDDGDEDEEGLHGHGLGDPLDDADGHYDDGEDDGADESAGPDDDDGAEERGMFEMEEDDEDNSRLRRELGLDEDAMDEDDEGDEIDDEMDDGGAAGAFGSADGLGTSLPPVELDLDALRRGGDPSPGGAGGGGGAGVDGGPESDSGAAASRSASFTRSYAAAVSRGARGRRGSFDPSAGGARDVDGRALEATAGPPLRLQFNLNGVDIPQDSSILQAVLRSSSGAIGGGGSGTNSGRRLWDNIHTLEYSAAAGTAAATTAAAAASPAATTSPAKRAAAASAGLSSGGSGDQFGERPEGRGGRLTRSQKKQRGDEHAATGGGGGGSSAGPTVDGASAAADASGAVGASAPSGEASRDSAGAVDGGGGTNSEATVAASAPREGGSLPVVSSDADTAATVIAGAPVQLDFEVPEQVVSPGLPPSTAAAVKLLLYLRWVDTNLRARPNGPPTLSTQGLSDFVAANTSTPAAVAVTDDEVDEVDDRTAAATVLMLLSRRPLPWRPPSWHRHVRGGRCRCCPLLRG</sequence>